<feature type="region of interest" description="Disordered" evidence="1">
    <location>
        <begin position="19"/>
        <end position="56"/>
    </location>
</feature>
<dbReference type="Gene3D" id="1.10.150.50">
    <property type="entry name" value="Transcription Factor, Ets-1"/>
    <property type="match status" value="1"/>
</dbReference>
<accession>A0A9N9QMG4</accession>
<keyword evidence="3" id="KW-1185">Reference proteome</keyword>
<proteinExistence type="predicted"/>
<evidence type="ECO:0000313" key="3">
    <source>
        <dbReference type="Proteomes" id="UP001152799"/>
    </source>
</evidence>
<name>A0A9N9QMG4_9CUCU</name>
<sequence>MNEEEKINTLNDTIVKALTTGQDKHSPATKKDERISEETKELMRERRNKRSEEATTEEEFSLLFFWCTMEEQISGVATWLKMCNLEHLWPIFEENKINDMEIVNQLTAEEIILIT</sequence>
<dbReference type="Proteomes" id="UP001152799">
    <property type="component" value="Chromosome 7"/>
</dbReference>
<dbReference type="AlphaFoldDB" id="A0A9N9QMG4"/>
<dbReference type="SUPFAM" id="SSF47769">
    <property type="entry name" value="SAM/Pointed domain"/>
    <property type="match status" value="1"/>
</dbReference>
<organism evidence="2 3">
    <name type="scientific">Ceutorhynchus assimilis</name>
    <name type="common">cabbage seed weevil</name>
    <dbReference type="NCBI Taxonomy" id="467358"/>
    <lineage>
        <taxon>Eukaryota</taxon>
        <taxon>Metazoa</taxon>
        <taxon>Ecdysozoa</taxon>
        <taxon>Arthropoda</taxon>
        <taxon>Hexapoda</taxon>
        <taxon>Insecta</taxon>
        <taxon>Pterygota</taxon>
        <taxon>Neoptera</taxon>
        <taxon>Endopterygota</taxon>
        <taxon>Coleoptera</taxon>
        <taxon>Polyphaga</taxon>
        <taxon>Cucujiformia</taxon>
        <taxon>Curculionidae</taxon>
        <taxon>Ceutorhynchinae</taxon>
        <taxon>Ceutorhynchus</taxon>
    </lineage>
</organism>
<evidence type="ECO:0008006" key="4">
    <source>
        <dbReference type="Google" id="ProtNLM"/>
    </source>
</evidence>
<dbReference type="InterPro" id="IPR013761">
    <property type="entry name" value="SAM/pointed_sf"/>
</dbReference>
<gene>
    <name evidence="2" type="ORF">CEUTPL_LOCUS12090</name>
</gene>
<evidence type="ECO:0000256" key="1">
    <source>
        <dbReference type="SAM" id="MobiDB-lite"/>
    </source>
</evidence>
<feature type="compositionally biased region" description="Basic and acidic residues" evidence="1">
    <location>
        <begin position="22"/>
        <end position="53"/>
    </location>
</feature>
<evidence type="ECO:0000313" key="2">
    <source>
        <dbReference type="EMBL" id="CAG9771660.1"/>
    </source>
</evidence>
<reference evidence="2" key="1">
    <citation type="submission" date="2022-01" db="EMBL/GenBank/DDBJ databases">
        <authorList>
            <person name="King R."/>
        </authorList>
    </citation>
    <scope>NUCLEOTIDE SEQUENCE</scope>
</reference>
<dbReference type="EMBL" id="OU892283">
    <property type="protein sequence ID" value="CAG9771660.1"/>
    <property type="molecule type" value="Genomic_DNA"/>
</dbReference>
<protein>
    <recommendedName>
        <fullName evidence="4">SAM domain-containing protein</fullName>
    </recommendedName>
</protein>